<name>A0A7G1KI11_9NOCA</name>
<dbReference type="RefSeq" id="WP_187687267.1">
    <property type="nucleotide sequence ID" value="NZ_AP023396.1"/>
</dbReference>
<evidence type="ECO:0000259" key="2">
    <source>
        <dbReference type="Pfam" id="PF13649"/>
    </source>
</evidence>
<keyword evidence="4" id="KW-1185">Reference proteome</keyword>
<dbReference type="PANTHER" id="PTHR43861">
    <property type="entry name" value="TRANS-ACONITATE 2-METHYLTRANSFERASE-RELATED"/>
    <property type="match status" value="1"/>
</dbReference>
<dbReference type="GO" id="GO:0008168">
    <property type="term" value="F:methyltransferase activity"/>
    <property type="evidence" value="ECO:0007669"/>
    <property type="project" value="UniProtKB-KW"/>
</dbReference>
<keyword evidence="1 3" id="KW-0808">Transferase</keyword>
<organism evidence="3 4">
    <name type="scientific">Nocardia wallacei</name>
    <dbReference type="NCBI Taxonomy" id="480035"/>
    <lineage>
        <taxon>Bacteria</taxon>
        <taxon>Bacillati</taxon>
        <taxon>Actinomycetota</taxon>
        <taxon>Actinomycetes</taxon>
        <taxon>Mycobacteriales</taxon>
        <taxon>Nocardiaceae</taxon>
        <taxon>Nocardia</taxon>
    </lineage>
</organism>
<feature type="domain" description="Methyltransferase" evidence="2">
    <location>
        <begin position="42"/>
        <end position="134"/>
    </location>
</feature>
<gene>
    <name evidence="3" type="ORF">NWFMUON74_15650</name>
</gene>
<reference evidence="3 4" key="1">
    <citation type="submission" date="2020-08" db="EMBL/GenBank/DDBJ databases">
        <title>Genome Sequencing of Nocardia wallacei strain FMUON74 and assembly.</title>
        <authorList>
            <person name="Toyokawa M."/>
            <person name="Uesaka K."/>
        </authorList>
    </citation>
    <scope>NUCLEOTIDE SEQUENCE [LARGE SCALE GENOMIC DNA]</scope>
    <source>
        <strain evidence="3 4">FMUON74</strain>
    </source>
</reference>
<accession>A0A7G1KI11</accession>
<sequence>MGQFHFDPDTYDDLMAAEVPDYARLQDAVRDATIGVGRVGRVLDLGTGTGVTARGVLQVHAGATLVGVDASAAMLAHARAVLPVDAELRVGRLQDPLPNGPFELAVSALAVHHLDGPGKADLFRRVARELVPGGRFVLGDLVIPEDPADAVTPIDGAYDTPSTSPDQVRWLSEAGFSVELAWEHKDLAVFVGDLPS</sequence>
<dbReference type="InterPro" id="IPR041698">
    <property type="entry name" value="Methyltransf_25"/>
</dbReference>
<dbReference type="AlphaFoldDB" id="A0A7G1KI11"/>
<dbReference type="GO" id="GO:0032259">
    <property type="term" value="P:methylation"/>
    <property type="evidence" value="ECO:0007669"/>
    <property type="project" value="UniProtKB-KW"/>
</dbReference>
<dbReference type="KEGG" id="nwl:NWFMUON74_15650"/>
<dbReference type="InterPro" id="IPR029063">
    <property type="entry name" value="SAM-dependent_MTases_sf"/>
</dbReference>
<dbReference type="SUPFAM" id="SSF53335">
    <property type="entry name" value="S-adenosyl-L-methionine-dependent methyltransferases"/>
    <property type="match status" value="1"/>
</dbReference>
<evidence type="ECO:0000313" key="3">
    <source>
        <dbReference type="EMBL" id="BCK53793.1"/>
    </source>
</evidence>
<dbReference type="GeneID" id="80346156"/>
<dbReference type="CDD" id="cd02440">
    <property type="entry name" value="AdoMet_MTases"/>
    <property type="match status" value="1"/>
</dbReference>
<evidence type="ECO:0000313" key="4">
    <source>
        <dbReference type="Proteomes" id="UP000516173"/>
    </source>
</evidence>
<evidence type="ECO:0000256" key="1">
    <source>
        <dbReference type="ARBA" id="ARBA00022679"/>
    </source>
</evidence>
<protein>
    <submittedName>
        <fullName evidence="3">Methyltransferase</fullName>
    </submittedName>
</protein>
<dbReference type="Proteomes" id="UP000516173">
    <property type="component" value="Chromosome"/>
</dbReference>
<keyword evidence="3" id="KW-0489">Methyltransferase</keyword>
<dbReference type="EMBL" id="AP023396">
    <property type="protein sequence ID" value="BCK53793.1"/>
    <property type="molecule type" value="Genomic_DNA"/>
</dbReference>
<dbReference type="Pfam" id="PF13649">
    <property type="entry name" value="Methyltransf_25"/>
    <property type="match status" value="1"/>
</dbReference>
<proteinExistence type="predicted"/>
<dbReference type="Gene3D" id="3.40.50.150">
    <property type="entry name" value="Vaccinia Virus protein VP39"/>
    <property type="match status" value="1"/>
</dbReference>